<evidence type="ECO:0000256" key="10">
    <source>
        <dbReference type="HAMAP-Rule" id="MF_00202"/>
    </source>
</evidence>
<dbReference type="PROSITE" id="PS51462">
    <property type="entry name" value="NUDIX"/>
    <property type="match status" value="1"/>
</dbReference>
<dbReference type="NCBIfam" id="NF002995">
    <property type="entry name" value="PRK03759.1"/>
    <property type="match status" value="1"/>
</dbReference>
<reference evidence="13 14" key="1">
    <citation type="journal article" date="2019" name="Emerg. Microbes Infect.">
        <title>Comprehensive subspecies identification of 175 nontuberculous mycobacteria species based on 7547 genomic profiles.</title>
        <authorList>
            <person name="Matsumoto Y."/>
            <person name="Kinjo T."/>
            <person name="Motooka D."/>
            <person name="Nabeya D."/>
            <person name="Jung N."/>
            <person name="Uechi K."/>
            <person name="Horii T."/>
            <person name="Iida T."/>
            <person name="Fujita J."/>
            <person name="Nakamura S."/>
        </authorList>
    </citation>
    <scope>NUCLEOTIDE SEQUENCE [LARGE SCALE GENOMIC DNA]</scope>
    <source>
        <strain evidence="13 14">JCM 12603</strain>
    </source>
</reference>
<dbReference type="GO" id="GO:0004452">
    <property type="term" value="F:isopentenyl-diphosphate delta-isomerase activity"/>
    <property type="evidence" value="ECO:0007669"/>
    <property type="project" value="UniProtKB-UniRule"/>
</dbReference>
<evidence type="ECO:0000256" key="1">
    <source>
        <dbReference type="ARBA" id="ARBA00004826"/>
    </source>
</evidence>
<keyword evidence="8 10" id="KW-0414">Isoprene biosynthesis</keyword>
<dbReference type="NCBIfam" id="TIGR02150">
    <property type="entry name" value="IPP_isom_1"/>
    <property type="match status" value="1"/>
</dbReference>
<feature type="binding site" evidence="10">
    <location>
        <position position="94"/>
    </location>
    <ligand>
        <name>Mg(2+)</name>
        <dbReference type="ChEBI" id="CHEBI:18420"/>
    </ligand>
</feature>
<comment type="pathway">
    <text evidence="1 10">Isoprenoid biosynthesis; dimethylallyl diphosphate biosynthesis; dimethylallyl diphosphate from isopentenyl diphosphate: step 1/1.</text>
</comment>
<evidence type="ECO:0000256" key="11">
    <source>
        <dbReference type="PIRSR" id="PIRSR018427-1"/>
    </source>
</evidence>
<proteinExistence type="inferred from homology"/>
<name>A0A6N4V578_9MYCO</name>
<dbReference type="GO" id="GO:0005737">
    <property type="term" value="C:cytoplasm"/>
    <property type="evidence" value="ECO:0007669"/>
    <property type="project" value="UniProtKB-SubCell"/>
</dbReference>
<keyword evidence="9 10" id="KW-0413">Isomerase</keyword>
<comment type="function">
    <text evidence="10">Catalyzes the 1,3-allylic rearrangement of the homoallylic substrate isopentenyl (IPP) to its highly electrophilic allylic isomer, dimethylallyl diphosphate (DMAPP).</text>
</comment>
<dbReference type="InterPro" id="IPR011876">
    <property type="entry name" value="IsopentenylPP_isomerase_typ1"/>
</dbReference>
<protein>
    <recommendedName>
        <fullName evidence="3 10">Isopentenyl-diphosphate Delta-isomerase</fullName>
        <shortName evidence="10">IPP isomerase</shortName>
        <ecNumber evidence="3 10">5.3.3.2</ecNumber>
    </recommendedName>
    <alternativeName>
        <fullName evidence="10">IPP:DMAPP isomerase</fullName>
    </alternativeName>
    <alternativeName>
        <fullName evidence="10">Isopentenyl pyrophosphate isomerase</fullName>
    </alternativeName>
</protein>
<feature type="binding site" evidence="10">
    <location>
        <position position="39"/>
    </location>
    <ligand>
        <name>Mn(2+)</name>
        <dbReference type="ChEBI" id="CHEBI:29035"/>
    </ligand>
</feature>
<comment type="subcellular location">
    <subcellularLocation>
        <location evidence="10">Cytoplasm</location>
    </subcellularLocation>
</comment>
<dbReference type="EMBL" id="AP022570">
    <property type="protein sequence ID" value="BBX50802.1"/>
    <property type="molecule type" value="Genomic_DNA"/>
</dbReference>
<dbReference type="PIRSF" id="PIRSF018427">
    <property type="entry name" value="Isopntndiph_ism"/>
    <property type="match status" value="1"/>
</dbReference>
<comment type="similarity">
    <text evidence="2 10">Belongs to the IPP isomerase type 1 family.</text>
</comment>
<dbReference type="Gene3D" id="3.90.79.10">
    <property type="entry name" value="Nucleoside Triphosphate Pyrophosphohydrolase"/>
    <property type="match status" value="1"/>
</dbReference>
<evidence type="ECO:0000256" key="2">
    <source>
        <dbReference type="ARBA" id="ARBA00007579"/>
    </source>
</evidence>
<comment type="catalytic activity">
    <reaction evidence="10">
        <text>isopentenyl diphosphate = dimethylallyl diphosphate</text>
        <dbReference type="Rhea" id="RHEA:23284"/>
        <dbReference type="ChEBI" id="CHEBI:57623"/>
        <dbReference type="ChEBI" id="CHEBI:128769"/>
        <dbReference type="EC" id="5.3.3.2"/>
    </reaction>
</comment>
<accession>A0A6N4V578</accession>
<dbReference type="GO" id="GO:0046872">
    <property type="term" value="F:metal ion binding"/>
    <property type="evidence" value="ECO:0007669"/>
    <property type="project" value="UniProtKB-KW"/>
</dbReference>
<dbReference type="SUPFAM" id="SSF55811">
    <property type="entry name" value="Nudix"/>
    <property type="match status" value="1"/>
</dbReference>
<gene>
    <name evidence="10 13" type="primary">idi</name>
    <name evidence="13" type="ORF">MPOR_18280</name>
</gene>
<feature type="binding site" evidence="10">
    <location>
        <position position="123"/>
    </location>
    <ligand>
        <name>Mn(2+)</name>
        <dbReference type="ChEBI" id="CHEBI:29035"/>
    </ligand>
</feature>
<comment type="cofactor">
    <cofactor evidence="10">
        <name>Mg(2+)</name>
        <dbReference type="ChEBI" id="CHEBI:18420"/>
    </cofactor>
    <text evidence="10">Binds 1 Mg(2+) ion per subunit. The magnesium ion binds only when substrate is bound.</text>
</comment>
<evidence type="ECO:0000313" key="13">
    <source>
        <dbReference type="EMBL" id="BBX50802.1"/>
    </source>
</evidence>
<dbReference type="GO" id="GO:0008299">
    <property type="term" value="P:isoprenoid biosynthetic process"/>
    <property type="evidence" value="ECO:0007669"/>
    <property type="project" value="UniProtKB-UniRule"/>
</dbReference>
<feature type="domain" description="Nudix hydrolase" evidence="12">
    <location>
        <begin position="37"/>
        <end position="170"/>
    </location>
</feature>
<dbReference type="PANTHER" id="PTHR10885:SF0">
    <property type="entry name" value="ISOPENTENYL-DIPHOSPHATE DELTA-ISOMERASE"/>
    <property type="match status" value="1"/>
</dbReference>
<keyword evidence="14" id="KW-1185">Reference proteome</keyword>
<evidence type="ECO:0000256" key="8">
    <source>
        <dbReference type="ARBA" id="ARBA00023229"/>
    </source>
</evidence>
<evidence type="ECO:0000259" key="12">
    <source>
        <dbReference type="PROSITE" id="PS51462"/>
    </source>
</evidence>
<dbReference type="GO" id="GO:0050992">
    <property type="term" value="P:dimethylallyl diphosphate biosynthetic process"/>
    <property type="evidence" value="ECO:0007669"/>
    <property type="project" value="UniProtKB-UniRule"/>
</dbReference>
<feature type="binding site" evidence="10">
    <location>
        <position position="76"/>
    </location>
    <ligand>
        <name>Mn(2+)</name>
        <dbReference type="ChEBI" id="CHEBI:29035"/>
    </ligand>
</feature>
<dbReference type="AlphaFoldDB" id="A0A6N4V578"/>
<feature type="active site" evidence="10 11">
    <location>
        <position position="74"/>
    </location>
</feature>
<evidence type="ECO:0000256" key="9">
    <source>
        <dbReference type="ARBA" id="ARBA00023235"/>
    </source>
</evidence>
<evidence type="ECO:0000256" key="4">
    <source>
        <dbReference type="ARBA" id="ARBA00022490"/>
    </source>
</evidence>
<feature type="active site" evidence="10 11">
    <location>
        <position position="123"/>
    </location>
</feature>
<organism evidence="13 14">
    <name type="scientific">Mycolicibacterium poriferae</name>
    <dbReference type="NCBI Taxonomy" id="39694"/>
    <lineage>
        <taxon>Bacteria</taxon>
        <taxon>Bacillati</taxon>
        <taxon>Actinomycetota</taxon>
        <taxon>Actinomycetes</taxon>
        <taxon>Mycobacteriales</taxon>
        <taxon>Mycobacteriaceae</taxon>
        <taxon>Mycolicibacterium</taxon>
    </lineage>
</organism>
<feature type="binding site" evidence="10">
    <location>
        <position position="32"/>
    </location>
    <ligand>
        <name>Mn(2+)</name>
        <dbReference type="ChEBI" id="CHEBI:29035"/>
    </ligand>
</feature>
<evidence type="ECO:0000256" key="7">
    <source>
        <dbReference type="ARBA" id="ARBA00023211"/>
    </source>
</evidence>
<dbReference type="EC" id="5.3.3.2" evidence="3 10"/>
<dbReference type="InterPro" id="IPR056375">
    <property type="entry name" value="Idi_bact"/>
</dbReference>
<evidence type="ECO:0000256" key="6">
    <source>
        <dbReference type="ARBA" id="ARBA00022842"/>
    </source>
</evidence>
<keyword evidence="6 10" id="KW-0460">Magnesium</keyword>
<dbReference type="CDD" id="cd02885">
    <property type="entry name" value="NUDIX_IPP_Isomerase"/>
    <property type="match status" value="1"/>
</dbReference>
<dbReference type="Proteomes" id="UP000466785">
    <property type="component" value="Chromosome"/>
</dbReference>
<evidence type="ECO:0000256" key="3">
    <source>
        <dbReference type="ARBA" id="ARBA00012057"/>
    </source>
</evidence>
<evidence type="ECO:0000313" key="14">
    <source>
        <dbReference type="Proteomes" id="UP000466785"/>
    </source>
</evidence>
<keyword evidence="5 10" id="KW-0479">Metal-binding</keyword>
<dbReference type="PANTHER" id="PTHR10885">
    <property type="entry name" value="ISOPENTENYL-DIPHOSPHATE DELTA-ISOMERASE"/>
    <property type="match status" value="1"/>
</dbReference>
<comment type="cofactor">
    <cofactor evidence="10">
        <name>Mn(2+)</name>
        <dbReference type="ChEBI" id="CHEBI:29035"/>
    </cofactor>
    <text evidence="10">Binds 1 Mn(2+) ion per subunit.</text>
</comment>
<dbReference type="HAMAP" id="MF_00202">
    <property type="entry name" value="Idi"/>
    <property type="match status" value="1"/>
</dbReference>
<dbReference type="Pfam" id="PF00293">
    <property type="entry name" value="NUDIX"/>
    <property type="match status" value="1"/>
</dbReference>
<dbReference type="InterPro" id="IPR000086">
    <property type="entry name" value="NUDIX_hydrolase_dom"/>
</dbReference>
<feature type="binding site" evidence="10">
    <location>
        <position position="121"/>
    </location>
    <ligand>
        <name>Mn(2+)</name>
        <dbReference type="ChEBI" id="CHEBI:29035"/>
    </ligand>
</feature>
<keyword evidence="4 10" id="KW-0963">Cytoplasm</keyword>
<keyword evidence="7 10" id="KW-0464">Manganese</keyword>
<evidence type="ECO:0000256" key="5">
    <source>
        <dbReference type="ARBA" id="ARBA00022723"/>
    </source>
</evidence>
<dbReference type="FunFam" id="3.90.79.10:FF:000009">
    <property type="entry name" value="Isopentenyl-diphosphate Delta-isomerase"/>
    <property type="match status" value="1"/>
</dbReference>
<dbReference type="UniPathway" id="UPA00059">
    <property type="reaction ID" value="UER00104"/>
</dbReference>
<sequence length="184" mass="20123">MPDMTAVDTPELVVLLDDEGRTIGSAPKADVHHTATPLHLAFSCYLFDDAGSVLLTRRALHKKTFPGIWTNSCCGHPAPGEAMADAVTRRVREELGVEITDLRCVLPDFRYVAIAADGVVENEVCPVFSARAVGPVRADRDEIMDYTWVPWQQLRAAAEFGWAISPWAAEQVPLLDAEGVGHRS</sequence>
<dbReference type="KEGG" id="mpof:MPOR_18280"/>
<dbReference type="InterPro" id="IPR015797">
    <property type="entry name" value="NUDIX_hydrolase-like_dom_sf"/>
</dbReference>